<dbReference type="Proteomes" id="UP000061809">
    <property type="component" value="Chromosome"/>
</dbReference>
<dbReference type="InterPro" id="IPR013783">
    <property type="entry name" value="Ig-like_fold"/>
</dbReference>
<dbReference type="RefSeq" id="WP_029426424.1">
    <property type="nucleotide sequence ID" value="NZ_CP012801.1"/>
</dbReference>
<gene>
    <name evidence="5" type="ORF">BcellWH2_02957</name>
</gene>
<feature type="domain" description="Fibronectin type-III" evidence="4">
    <location>
        <begin position="136"/>
        <end position="235"/>
    </location>
</feature>
<dbReference type="PANTHER" id="PTHR13817:SF166">
    <property type="entry name" value="NEURONAL IGCAM-RELATED"/>
    <property type="match status" value="1"/>
</dbReference>
<keyword evidence="1" id="KW-0677">Repeat</keyword>
<keyword evidence="3" id="KW-0732">Signal</keyword>
<evidence type="ECO:0000256" key="3">
    <source>
        <dbReference type="SAM" id="SignalP"/>
    </source>
</evidence>
<dbReference type="InterPro" id="IPR003961">
    <property type="entry name" value="FN3_dom"/>
</dbReference>
<feature type="signal peptide" evidence="3">
    <location>
        <begin position="1"/>
        <end position="23"/>
    </location>
</feature>
<dbReference type="PANTHER" id="PTHR13817">
    <property type="entry name" value="TITIN"/>
    <property type="match status" value="1"/>
</dbReference>
<dbReference type="KEGG" id="bcel:BcellWH2_02957"/>
<proteinExistence type="predicted"/>
<dbReference type="EMBL" id="CP012801">
    <property type="protein sequence ID" value="ALJ60195.1"/>
    <property type="molecule type" value="Genomic_DNA"/>
</dbReference>
<dbReference type="SUPFAM" id="SSF49265">
    <property type="entry name" value="Fibronectin type III"/>
    <property type="match status" value="4"/>
</dbReference>
<dbReference type="Gene3D" id="2.60.40.10">
    <property type="entry name" value="Immunoglobulins"/>
    <property type="match status" value="4"/>
</dbReference>
<feature type="domain" description="Fibronectin type-III" evidence="4">
    <location>
        <begin position="438"/>
        <end position="539"/>
    </location>
</feature>
<dbReference type="InterPro" id="IPR050964">
    <property type="entry name" value="Striated_Muscle_Regulatory"/>
</dbReference>
<dbReference type="AlphaFoldDB" id="A0A0N7IFH2"/>
<reference evidence="5 6" key="1">
    <citation type="journal article" date="2015" name="Science">
        <title>Genetic determinants of in vivo fitness and diet responsiveness in multiple human gut Bacteroides.</title>
        <authorList>
            <person name="Wu M."/>
            <person name="McNulty N.P."/>
            <person name="Rodionov D.A."/>
            <person name="Khoroshkin M.S."/>
            <person name="Griffin N.W."/>
            <person name="Cheng J."/>
            <person name="Latreille P."/>
            <person name="Kerstetter R.A."/>
            <person name="Terrapon N."/>
            <person name="Henrissat B."/>
            <person name="Osterman A.L."/>
            <person name="Gordon J.I."/>
        </authorList>
    </citation>
    <scope>NUCLEOTIDE SEQUENCE [LARGE SCALE GENOMIC DNA]</scope>
    <source>
        <strain evidence="5 6">WH2</strain>
    </source>
</reference>
<sequence>MKINQIKNVVLPLLLLFCLIGCSEDKEPQTYPPTLVTNSAAELTRFEALLSGSVVPHANSVMKAEVFFLFAKGNTLVDAEEFTATPDNTTEGRYVCTIDGLTPGNEYCYSICARSGGSIAKGEVIKFETLSSTAPVPAATIATNINENGALLSSDITDNGGQNVTQRGFAYKVYQEGMPEPTTSDKTRSVSLEAETFSVQISDLQAKTKYIVRAFAINKAGTGYGEAVTFTTEELKIPQLTCSMGTVTAFAATPSATVSTNGGFKLTEYGFCWSTESQVPTIENLKTVTGNSETANFSEVIEDLNPETTYYLRAYATNEKGTGYSNILTFKTEQKQVATLTKPEASKIEVTSATLSSTITVPSGVEVTEKGICYSIFSTKPATDGQHTVDSSQGNAISVNLKDLNEGATYYATAYATTRDGTFYSEATQFTLGRTYEPTVAISEVTGVGETEATVNATIKTDGGRDITEKGICWSSTSSTPTLENDAFMKAEGTGNNFSLKLTSLTKGQKYYVRAYAKNVNGTGYSPAFEFTTALTKAPEVVNMAMTAVHDDHSTAQAVISDKGGLEITEKGFVYSTTVVSPTIGAEGVLKVISKSTDDTFTAELTGLTYQKRYYICAYATNAKGTSYSSATNFFTSTSSTPNTNASVKEGSIGSTTATMEGKIASDGGDGSEELEISEVGFCWSENTSEPTIDKDSHVKATLDKESKTFTVNLTGLKAYTYYYVRAYAKNKNGVGYSYYTTFRTERTTPGGDDNVPPGTTTKSVK</sequence>
<evidence type="ECO:0000256" key="1">
    <source>
        <dbReference type="ARBA" id="ARBA00022737"/>
    </source>
</evidence>
<dbReference type="PROSITE" id="PS50853">
    <property type="entry name" value="FN3"/>
    <property type="match status" value="3"/>
</dbReference>
<protein>
    <submittedName>
        <fullName evidence="5">Fibronectin type III domain protein</fullName>
    </submittedName>
</protein>
<dbReference type="PATRIC" id="fig|246787.4.peg.3059"/>
<dbReference type="SMART" id="SM00060">
    <property type="entry name" value="FN3"/>
    <property type="match status" value="5"/>
</dbReference>
<evidence type="ECO:0000259" key="4">
    <source>
        <dbReference type="PROSITE" id="PS50853"/>
    </source>
</evidence>
<feature type="domain" description="Fibronectin type-III" evidence="4">
    <location>
        <begin position="642"/>
        <end position="751"/>
    </location>
</feature>
<evidence type="ECO:0000256" key="2">
    <source>
        <dbReference type="SAM" id="MobiDB-lite"/>
    </source>
</evidence>
<feature type="region of interest" description="Disordered" evidence="2">
    <location>
        <begin position="746"/>
        <end position="766"/>
    </location>
</feature>
<dbReference type="InterPro" id="IPR036116">
    <property type="entry name" value="FN3_sf"/>
</dbReference>
<feature type="chain" id="PRO_5006013416" evidence="3">
    <location>
        <begin position="24"/>
        <end position="766"/>
    </location>
</feature>
<evidence type="ECO:0000313" key="5">
    <source>
        <dbReference type="EMBL" id="ALJ60195.1"/>
    </source>
</evidence>
<evidence type="ECO:0000313" key="6">
    <source>
        <dbReference type="Proteomes" id="UP000061809"/>
    </source>
</evidence>
<organism evidence="5 6">
    <name type="scientific">Bacteroides cellulosilyticus</name>
    <dbReference type="NCBI Taxonomy" id="246787"/>
    <lineage>
        <taxon>Bacteria</taxon>
        <taxon>Pseudomonadati</taxon>
        <taxon>Bacteroidota</taxon>
        <taxon>Bacteroidia</taxon>
        <taxon>Bacteroidales</taxon>
        <taxon>Bacteroidaceae</taxon>
        <taxon>Bacteroides</taxon>
    </lineage>
</organism>
<dbReference type="CDD" id="cd00063">
    <property type="entry name" value="FN3"/>
    <property type="match status" value="1"/>
</dbReference>
<name>A0A0N7IFH2_9BACE</name>
<accession>A0A0N7IFH2</accession>